<keyword evidence="3" id="KW-0808">Transferase</keyword>
<dbReference type="InterPro" id="IPR007135">
    <property type="entry name" value="Atg3/Atg10"/>
</dbReference>
<evidence type="ECO:0000256" key="4">
    <source>
        <dbReference type="ARBA" id="ARBA00022786"/>
    </source>
</evidence>
<evidence type="ECO:0000256" key="2">
    <source>
        <dbReference type="ARBA" id="ARBA00021099"/>
    </source>
</evidence>
<dbReference type="Pfam" id="PF03987">
    <property type="entry name" value="Autophagy_act_C"/>
    <property type="match status" value="1"/>
</dbReference>
<accession>A0A1V8TNX6</accession>
<dbReference type="PANTHER" id="PTHR14957">
    <property type="entry name" value="UBIQUITIN-LIKE-CONJUGATING ENZYME ATG10"/>
    <property type="match status" value="1"/>
</dbReference>
<evidence type="ECO:0000313" key="8">
    <source>
        <dbReference type="EMBL" id="OQO13065.1"/>
    </source>
</evidence>
<dbReference type="GO" id="GO:0005829">
    <property type="term" value="C:cytosol"/>
    <property type="evidence" value="ECO:0007669"/>
    <property type="project" value="TreeGrafter"/>
</dbReference>
<name>A0A1V8TNX6_9PEZI</name>
<evidence type="ECO:0000256" key="5">
    <source>
        <dbReference type="ARBA" id="ARBA00022927"/>
    </source>
</evidence>
<dbReference type="OrthoDB" id="4089664at2759"/>
<organism evidence="8 9">
    <name type="scientific">Cryoendolithus antarcticus</name>
    <dbReference type="NCBI Taxonomy" id="1507870"/>
    <lineage>
        <taxon>Eukaryota</taxon>
        <taxon>Fungi</taxon>
        <taxon>Dikarya</taxon>
        <taxon>Ascomycota</taxon>
        <taxon>Pezizomycotina</taxon>
        <taxon>Dothideomycetes</taxon>
        <taxon>Dothideomycetidae</taxon>
        <taxon>Cladosporiales</taxon>
        <taxon>Cladosporiaceae</taxon>
        <taxon>Cryoendolithus</taxon>
    </lineage>
</organism>
<dbReference type="GO" id="GO:0015031">
    <property type="term" value="P:protein transport"/>
    <property type="evidence" value="ECO:0007669"/>
    <property type="project" value="UniProtKB-KW"/>
</dbReference>
<sequence length="243" mass="26760">MAIEARELDVACEWLCGVWRGVCLRGDEVGRERKDGRGWVDVGMRERYGVRYLRITCEVAFPTSTVVDASDKAVDEGSDDEVPDEDEEIIERSSACEMQQLRTRVCYDIVHSASYQVPLVYISLPDLSPAAASSPEQVYSLLVPDAYKSQMQAVGTMGALSMGEHPVTGSLAWFVHPCLTQDAMRAVSEREANLSPEMYLMRWFGVIGSSIGLSVPIEVGQAVQTYSREAEVGSDNIGTIRVP</sequence>
<dbReference type="AlphaFoldDB" id="A0A1V8TNX6"/>
<gene>
    <name evidence="8" type="ORF">B0A48_02529</name>
</gene>
<dbReference type="Gene3D" id="3.30.1460.50">
    <property type="match status" value="1"/>
</dbReference>
<dbReference type="GO" id="GO:0000422">
    <property type="term" value="P:autophagy of mitochondrion"/>
    <property type="evidence" value="ECO:0007669"/>
    <property type="project" value="TreeGrafter"/>
</dbReference>
<evidence type="ECO:0000256" key="6">
    <source>
        <dbReference type="ARBA" id="ARBA00023006"/>
    </source>
</evidence>
<dbReference type="GO" id="GO:0000045">
    <property type="term" value="P:autophagosome assembly"/>
    <property type="evidence" value="ECO:0007669"/>
    <property type="project" value="TreeGrafter"/>
</dbReference>
<keyword evidence="6" id="KW-0072">Autophagy</keyword>
<dbReference type="EMBL" id="NAJO01000004">
    <property type="protein sequence ID" value="OQO13065.1"/>
    <property type="molecule type" value="Genomic_DNA"/>
</dbReference>
<evidence type="ECO:0000256" key="3">
    <source>
        <dbReference type="ARBA" id="ARBA00022679"/>
    </source>
</evidence>
<evidence type="ECO:0000256" key="1">
    <source>
        <dbReference type="ARBA" id="ARBA00005696"/>
    </source>
</evidence>
<dbReference type="PANTHER" id="PTHR14957:SF1">
    <property type="entry name" value="UBIQUITIN-LIKE-CONJUGATING ENZYME ATG10"/>
    <property type="match status" value="1"/>
</dbReference>
<evidence type="ECO:0000256" key="7">
    <source>
        <dbReference type="ARBA" id="ARBA00029833"/>
    </source>
</evidence>
<comment type="caution">
    <text evidence="8">The sequence shown here is derived from an EMBL/GenBank/DDBJ whole genome shotgun (WGS) entry which is preliminary data.</text>
</comment>
<dbReference type="STRING" id="1507870.A0A1V8TNX6"/>
<keyword evidence="5" id="KW-0813">Transport</keyword>
<dbReference type="GO" id="GO:0032446">
    <property type="term" value="P:protein modification by small protein conjugation"/>
    <property type="evidence" value="ECO:0007669"/>
    <property type="project" value="TreeGrafter"/>
</dbReference>
<protein>
    <recommendedName>
        <fullName evidence="2">Ubiquitin-like-conjugating enzyme ATG10</fullName>
    </recommendedName>
    <alternativeName>
        <fullName evidence="7">Autophagy-related protein 10</fullName>
    </alternativeName>
</protein>
<dbReference type="GO" id="GO:0061651">
    <property type="term" value="F:Atg12 conjugating enzyme activity"/>
    <property type="evidence" value="ECO:0007669"/>
    <property type="project" value="TreeGrafter"/>
</dbReference>
<proteinExistence type="inferred from homology"/>
<keyword evidence="4" id="KW-0833">Ubl conjugation pathway</keyword>
<reference evidence="9" key="1">
    <citation type="submission" date="2017-03" db="EMBL/GenBank/DDBJ databases">
        <title>Genomes of endolithic fungi from Antarctica.</title>
        <authorList>
            <person name="Coleine C."/>
            <person name="Masonjones S."/>
            <person name="Stajich J.E."/>
        </authorList>
    </citation>
    <scope>NUCLEOTIDE SEQUENCE [LARGE SCALE GENOMIC DNA]</scope>
    <source>
        <strain evidence="9">CCFEE 5527</strain>
    </source>
</reference>
<keyword evidence="9" id="KW-1185">Reference proteome</keyword>
<dbReference type="InParanoid" id="A0A1V8TNX6"/>
<dbReference type="Proteomes" id="UP000192596">
    <property type="component" value="Unassembled WGS sequence"/>
</dbReference>
<comment type="similarity">
    <text evidence="1">Belongs to the ATG10 family.</text>
</comment>
<evidence type="ECO:0000313" key="9">
    <source>
        <dbReference type="Proteomes" id="UP000192596"/>
    </source>
</evidence>
<keyword evidence="5" id="KW-0653">Protein transport</keyword>